<dbReference type="Proteomes" id="UP000059074">
    <property type="component" value="Unassembled WGS sequence"/>
</dbReference>
<evidence type="ECO:0000313" key="1">
    <source>
        <dbReference type="EMBL" id="KWT69453.1"/>
    </source>
</evidence>
<gene>
    <name evidence="1" type="ORF">APY04_1536</name>
</gene>
<dbReference type="STRING" id="121290.APY04_1536"/>
<reference evidence="1 2" key="1">
    <citation type="submission" date="2015-10" db="EMBL/GenBank/DDBJ databases">
        <title>Transcriptomic analysis of a linuron degrading triple-species bacterial consortium.</title>
        <authorList>
            <person name="Albers P."/>
        </authorList>
    </citation>
    <scope>NUCLEOTIDE SEQUENCE [LARGE SCALE GENOMIC DNA]</scope>
    <source>
        <strain evidence="1 2">WDL6</strain>
    </source>
</reference>
<proteinExistence type="predicted"/>
<keyword evidence="2" id="KW-1185">Reference proteome</keyword>
<protein>
    <submittedName>
        <fullName evidence="1">Uncharacterized protein</fullName>
    </submittedName>
</protein>
<accession>A0A109BII5</accession>
<comment type="caution">
    <text evidence="1">The sequence shown here is derived from an EMBL/GenBank/DDBJ whole genome shotgun (WGS) entry which is preliminary data.</text>
</comment>
<sequence>MAAFSGGAAIVCRWGVQATAAQSLRIGECKLLQRRRSAPILPGMVRLHLAAKPAAR</sequence>
<name>A0A109BII5_HYPSL</name>
<dbReference type="PATRIC" id="fig|121290.4.peg.2776"/>
<dbReference type="AlphaFoldDB" id="A0A109BII5"/>
<evidence type="ECO:0000313" key="2">
    <source>
        <dbReference type="Proteomes" id="UP000059074"/>
    </source>
</evidence>
<organism evidence="1 2">
    <name type="scientific">Hyphomicrobium sulfonivorans</name>
    <dbReference type="NCBI Taxonomy" id="121290"/>
    <lineage>
        <taxon>Bacteria</taxon>
        <taxon>Pseudomonadati</taxon>
        <taxon>Pseudomonadota</taxon>
        <taxon>Alphaproteobacteria</taxon>
        <taxon>Hyphomicrobiales</taxon>
        <taxon>Hyphomicrobiaceae</taxon>
        <taxon>Hyphomicrobium</taxon>
    </lineage>
</organism>
<dbReference type="EMBL" id="LMTR01000045">
    <property type="protein sequence ID" value="KWT69453.1"/>
    <property type="molecule type" value="Genomic_DNA"/>
</dbReference>